<sequence>MKQILRYAGNAVNYDDAKLKYPGWGGRHPSTTMEPTGQTRTLESPRRGAGWIFLDWKASDEGGKVAAYKVQRREEGSEGWIDVGTPIETEAVPSPANRAGSSPCSKWLPSTKREKANRVMGCWRFCKKENDA</sequence>
<dbReference type="AlphaFoldDB" id="A0A450SPS2"/>
<gene>
    <name evidence="2" type="ORF">BECKFW1821A_GA0114235_10574</name>
</gene>
<organism evidence="2">
    <name type="scientific">Candidatus Kentrum sp. FW</name>
    <dbReference type="NCBI Taxonomy" id="2126338"/>
    <lineage>
        <taxon>Bacteria</taxon>
        <taxon>Pseudomonadati</taxon>
        <taxon>Pseudomonadota</taxon>
        <taxon>Gammaproteobacteria</taxon>
        <taxon>Candidatus Kentrum</taxon>
    </lineage>
</organism>
<protein>
    <submittedName>
        <fullName evidence="2">Uncharacterized protein</fullName>
    </submittedName>
</protein>
<name>A0A450SPS2_9GAMM</name>
<accession>A0A450SPS2</accession>
<evidence type="ECO:0000313" key="2">
    <source>
        <dbReference type="EMBL" id="VFJ55866.1"/>
    </source>
</evidence>
<feature type="region of interest" description="Disordered" evidence="1">
    <location>
        <begin position="90"/>
        <end position="109"/>
    </location>
</feature>
<evidence type="ECO:0000256" key="1">
    <source>
        <dbReference type="SAM" id="MobiDB-lite"/>
    </source>
</evidence>
<proteinExistence type="predicted"/>
<dbReference type="EMBL" id="CAADEW010000057">
    <property type="protein sequence ID" value="VFJ55866.1"/>
    <property type="molecule type" value="Genomic_DNA"/>
</dbReference>
<reference evidence="2" key="1">
    <citation type="submission" date="2019-02" db="EMBL/GenBank/DDBJ databases">
        <authorList>
            <person name="Gruber-Vodicka R. H."/>
            <person name="Seah K. B. B."/>
        </authorList>
    </citation>
    <scope>NUCLEOTIDE SEQUENCE</scope>
    <source>
        <strain evidence="2">BECK_BZ15</strain>
    </source>
</reference>